<dbReference type="Proteomes" id="UP000029981">
    <property type="component" value="Chromosome 5"/>
</dbReference>
<reference evidence="2 3" key="4">
    <citation type="journal article" date="2011" name="BMC Genomics">
        <title>RNA-Seq improves annotation of protein-coding genes in the cucumber genome.</title>
        <authorList>
            <person name="Li Z."/>
            <person name="Zhang Z."/>
            <person name="Yan P."/>
            <person name="Huang S."/>
            <person name="Fei Z."/>
            <person name="Lin K."/>
        </authorList>
    </citation>
    <scope>NUCLEOTIDE SEQUENCE [LARGE SCALE GENOMIC DNA]</scope>
    <source>
        <strain evidence="3">cv. 9930</strain>
    </source>
</reference>
<dbReference type="GO" id="GO:0000045">
    <property type="term" value="P:autophagosome assembly"/>
    <property type="evidence" value="ECO:0007669"/>
    <property type="project" value="InterPro"/>
</dbReference>
<accession>A0A0A0KT94</accession>
<protein>
    <submittedName>
        <fullName evidence="2">Uncharacterized protein</fullName>
    </submittedName>
</protein>
<proteinExistence type="predicted"/>
<dbReference type="STRING" id="3659.A0A0A0KT94"/>
<gene>
    <name evidence="2" type="ORF">Csa_5G587080</name>
</gene>
<organism evidence="2 3">
    <name type="scientific">Cucumis sativus</name>
    <name type="common">Cucumber</name>
    <dbReference type="NCBI Taxonomy" id="3659"/>
    <lineage>
        <taxon>Eukaryota</taxon>
        <taxon>Viridiplantae</taxon>
        <taxon>Streptophyta</taxon>
        <taxon>Embryophyta</taxon>
        <taxon>Tracheophyta</taxon>
        <taxon>Spermatophyta</taxon>
        <taxon>Magnoliopsida</taxon>
        <taxon>eudicotyledons</taxon>
        <taxon>Gunneridae</taxon>
        <taxon>Pentapetalae</taxon>
        <taxon>rosids</taxon>
        <taxon>fabids</taxon>
        <taxon>Cucurbitales</taxon>
        <taxon>Cucurbitaceae</taxon>
        <taxon>Benincaseae</taxon>
        <taxon>Cucumis</taxon>
    </lineage>
</organism>
<evidence type="ECO:0000256" key="1">
    <source>
        <dbReference type="SAM" id="MobiDB-lite"/>
    </source>
</evidence>
<dbReference type="AlphaFoldDB" id="A0A0A0KT94"/>
<name>A0A0A0KT94_CUCSA</name>
<reference evidence="2 3" key="3">
    <citation type="journal article" date="2010" name="BMC Genomics">
        <title>Transcriptome sequencing and comparative analysis of cucumber flowers with different sex types.</title>
        <authorList>
            <person name="Guo S."/>
            <person name="Zheng Y."/>
            <person name="Joung J.G."/>
            <person name="Liu S."/>
            <person name="Zhang Z."/>
            <person name="Crasta O.R."/>
            <person name="Sobral B.W."/>
            <person name="Xu Y."/>
            <person name="Huang S."/>
            <person name="Fei Z."/>
        </authorList>
    </citation>
    <scope>NUCLEOTIDE SEQUENCE [LARGE SCALE GENOMIC DNA]</scope>
    <source>
        <strain evidence="3">cv. 9930</strain>
    </source>
</reference>
<reference evidence="2 3" key="2">
    <citation type="journal article" date="2009" name="PLoS ONE">
        <title>An integrated genetic and cytogenetic map of the cucumber genome.</title>
        <authorList>
            <person name="Ren Y."/>
            <person name="Zhang Z."/>
            <person name="Liu J."/>
            <person name="Staub J.E."/>
            <person name="Han Y."/>
            <person name="Cheng Z."/>
            <person name="Li X."/>
            <person name="Lu J."/>
            <person name="Miao H."/>
            <person name="Kang H."/>
            <person name="Xie B."/>
            <person name="Gu X."/>
            <person name="Wang X."/>
            <person name="Du Y."/>
            <person name="Jin W."/>
            <person name="Huang S."/>
        </authorList>
    </citation>
    <scope>NUCLEOTIDE SEQUENCE [LARGE SCALE GENOMIC DNA]</scope>
    <source>
        <strain evidence="3">cv. 9930</strain>
    </source>
</reference>
<feature type="region of interest" description="Disordered" evidence="1">
    <location>
        <begin position="60"/>
        <end position="80"/>
    </location>
</feature>
<dbReference type="PANTHER" id="PTHR19878:SF17">
    <property type="entry name" value="TRANSDUCIN_WD40 REPEAT-LIKE SUPERFAMILY PROTEIN"/>
    <property type="match status" value="1"/>
</dbReference>
<dbReference type="Gramene" id="KGN51637">
    <property type="protein sequence ID" value="KGN51637"/>
    <property type="gene ID" value="Csa_5G587080"/>
</dbReference>
<keyword evidence="3" id="KW-1185">Reference proteome</keyword>
<reference evidence="2 3" key="1">
    <citation type="journal article" date="2009" name="Nat. Genet.">
        <title>The genome of the cucumber, Cucumis sativus L.</title>
        <authorList>
            <person name="Huang S."/>
            <person name="Li R."/>
            <person name="Zhang Z."/>
            <person name="Li L."/>
            <person name="Gu X."/>
            <person name="Fan W."/>
            <person name="Lucas W.J."/>
            <person name="Wang X."/>
            <person name="Xie B."/>
            <person name="Ni P."/>
            <person name="Ren Y."/>
            <person name="Zhu H."/>
            <person name="Li J."/>
            <person name="Lin K."/>
            <person name="Jin W."/>
            <person name="Fei Z."/>
            <person name="Li G."/>
            <person name="Staub J."/>
            <person name="Kilian A."/>
            <person name="van der Vossen E.A."/>
            <person name="Wu Y."/>
            <person name="Guo J."/>
            <person name="He J."/>
            <person name="Jia Z."/>
            <person name="Ren Y."/>
            <person name="Tian G."/>
            <person name="Lu Y."/>
            <person name="Ruan J."/>
            <person name="Qian W."/>
            <person name="Wang M."/>
            <person name="Huang Q."/>
            <person name="Li B."/>
            <person name="Xuan Z."/>
            <person name="Cao J."/>
            <person name="Asan"/>
            <person name="Wu Z."/>
            <person name="Zhang J."/>
            <person name="Cai Q."/>
            <person name="Bai Y."/>
            <person name="Zhao B."/>
            <person name="Han Y."/>
            <person name="Li Y."/>
            <person name="Li X."/>
            <person name="Wang S."/>
            <person name="Shi Q."/>
            <person name="Liu S."/>
            <person name="Cho W.K."/>
            <person name="Kim J.Y."/>
            <person name="Xu Y."/>
            <person name="Heller-Uszynska K."/>
            <person name="Miao H."/>
            <person name="Cheng Z."/>
            <person name="Zhang S."/>
            <person name="Wu J."/>
            <person name="Yang Y."/>
            <person name="Kang H."/>
            <person name="Li M."/>
            <person name="Liang H."/>
            <person name="Ren X."/>
            <person name="Shi Z."/>
            <person name="Wen M."/>
            <person name="Jian M."/>
            <person name="Yang H."/>
            <person name="Zhang G."/>
            <person name="Yang Z."/>
            <person name="Chen R."/>
            <person name="Liu S."/>
            <person name="Li J."/>
            <person name="Ma L."/>
            <person name="Liu H."/>
            <person name="Zhou Y."/>
            <person name="Zhao J."/>
            <person name="Fang X."/>
            <person name="Li G."/>
            <person name="Fang L."/>
            <person name="Li Y."/>
            <person name="Liu D."/>
            <person name="Zheng H."/>
            <person name="Zhang Y."/>
            <person name="Qin N."/>
            <person name="Li Z."/>
            <person name="Yang G."/>
            <person name="Yang S."/>
            <person name="Bolund L."/>
            <person name="Kristiansen K."/>
            <person name="Zheng H."/>
            <person name="Li S."/>
            <person name="Zhang X."/>
            <person name="Yang H."/>
            <person name="Wang J."/>
            <person name="Sun R."/>
            <person name="Zhang B."/>
            <person name="Jiang S."/>
            <person name="Wang J."/>
            <person name="Du Y."/>
            <person name="Li S."/>
        </authorList>
    </citation>
    <scope>NUCLEOTIDE SEQUENCE [LARGE SCALE GENOMIC DNA]</scope>
    <source>
        <strain evidence="3">cv. 9930</strain>
    </source>
</reference>
<dbReference type="EMBL" id="CM002926">
    <property type="protein sequence ID" value="KGN51637.1"/>
    <property type="molecule type" value="Genomic_DNA"/>
</dbReference>
<dbReference type="InterPro" id="IPR045160">
    <property type="entry name" value="ATG16"/>
</dbReference>
<sequence>MPYMKTDDGSIPSIVADHIGVYLGSVKGRGSIVEVVSEVSLVKSFAPAGGNVDATALQTPLAKSISNKSKASSDGDSKDNLMGLETLMKQSSAAADEQANAEEKFKKTLYGTANDGSSSDEEDVSKTRKLHIRILDKPVTSPTVDVKKIKIGKD</sequence>
<evidence type="ECO:0000313" key="3">
    <source>
        <dbReference type="Proteomes" id="UP000029981"/>
    </source>
</evidence>
<dbReference type="PANTHER" id="PTHR19878">
    <property type="entry name" value="AUTOPHAGY PROTEIN 16-LIKE"/>
    <property type="match status" value="1"/>
</dbReference>
<feature type="region of interest" description="Disordered" evidence="1">
    <location>
        <begin position="105"/>
        <end position="127"/>
    </location>
</feature>
<evidence type="ECO:0000313" key="2">
    <source>
        <dbReference type="EMBL" id="KGN51637.1"/>
    </source>
</evidence>